<name>A0AAW1K0W6_POPJA</name>
<evidence type="ECO:0000256" key="6">
    <source>
        <dbReference type="ARBA" id="ARBA00022801"/>
    </source>
</evidence>
<dbReference type="Pfam" id="PF13359">
    <property type="entry name" value="DDE_Tnp_4"/>
    <property type="match status" value="1"/>
</dbReference>
<feature type="domain" description="DDE Tnp4" evidence="8">
    <location>
        <begin position="96"/>
        <end position="251"/>
    </location>
</feature>
<evidence type="ECO:0000256" key="4">
    <source>
        <dbReference type="ARBA" id="ARBA00022722"/>
    </source>
</evidence>
<accession>A0AAW1K0W6</accession>
<evidence type="ECO:0000256" key="2">
    <source>
        <dbReference type="ARBA" id="ARBA00004123"/>
    </source>
</evidence>
<sequence length="293" mass="34173">MSNNANLLKCYHGGYAPVSPQKSLLMFLRYLATDESILSISNRFEVAPSTLHKSITTMLNIFVVMRSQYVFWKKTVHEFEGITAQFKKYPGICGVIDGYHIKLKVSEEDHDSYIDRYHQHSVNLMAVCTKSKLLTYIFVGFPGSAHDSRVFKNSEFYMNIEKHGINYYFPNHKYHIIGDSAFGCYPWLLTPIKNPRTIEERYHNYVLSTDRVVIENVFGLLKGRGRKLHYIDVYSISRAIKIIVAACVLHNWCIIDKDVWTEVLEYEKFIKIEAGIDTREWTETEKRRLIAYT</sequence>
<comment type="cofactor">
    <cofactor evidence="1">
        <name>a divalent metal cation</name>
        <dbReference type="ChEBI" id="CHEBI:60240"/>
    </cofactor>
</comment>
<dbReference type="InterPro" id="IPR045249">
    <property type="entry name" value="HARBI1-like"/>
</dbReference>
<dbReference type="EMBL" id="JASPKY010000281">
    <property type="protein sequence ID" value="KAK9711372.1"/>
    <property type="molecule type" value="Genomic_DNA"/>
</dbReference>
<keyword evidence="10" id="KW-1185">Reference proteome</keyword>
<comment type="similarity">
    <text evidence="3">Belongs to the HARBI1 family.</text>
</comment>
<dbReference type="InterPro" id="IPR027806">
    <property type="entry name" value="HARBI1_dom"/>
</dbReference>
<evidence type="ECO:0000256" key="7">
    <source>
        <dbReference type="ARBA" id="ARBA00023242"/>
    </source>
</evidence>
<keyword evidence="5" id="KW-0479">Metal-binding</keyword>
<dbReference type="PANTHER" id="PTHR22930">
    <property type="match status" value="1"/>
</dbReference>
<evidence type="ECO:0000256" key="3">
    <source>
        <dbReference type="ARBA" id="ARBA00006958"/>
    </source>
</evidence>
<keyword evidence="9" id="KW-0255">Endonuclease</keyword>
<dbReference type="AlphaFoldDB" id="A0AAW1K0W6"/>
<keyword evidence="4" id="KW-0540">Nuclease</keyword>
<evidence type="ECO:0000313" key="10">
    <source>
        <dbReference type="Proteomes" id="UP001458880"/>
    </source>
</evidence>
<keyword evidence="7" id="KW-0539">Nucleus</keyword>
<dbReference type="GO" id="GO:0005634">
    <property type="term" value="C:nucleus"/>
    <property type="evidence" value="ECO:0007669"/>
    <property type="project" value="UniProtKB-SubCell"/>
</dbReference>
<organism evidence="9 10">
    <name type="scientific">Popillia japonica</name>
    <name type="common">Japanese beetle</name>
    <dbReference type="NCBI Taxonomy" id="7064"/>
    <lineage>
        <taxon>Eukaryota</taxon>
        <taxon>Metazoa</taxon>
        <taxon>Ecdysozoa</taxon>
        <taxon>Arthropoda</taxon>
        <taxon>Hexapoda</taxon>
        <taxon>Insecta</taxon>
        <taxon>Pterygota</taxon>
        <taxon>Neoptera</taxon>
        <taxon>Endopterygota</taxon>
        <taxon>Coleoptera</taxon>
        <taxon>Polyphaga</taxon>
        <taxon>Scarabaeiformia</taxon>
        <taxon>Scarabaeidae</taxon>
        <taxon>Rutelinae</taxon>
        <taxon>Popillia</taxon>
    </lineage>
</organism>
<protein>
    <submittedName>
        <fullName evidence="9">DDE superfamily endonuclease</fullName>
    </submittedName>
</protein>
<evidence type="ECO:0000256" key="1">
    <source>
        <dbReference type="ARBA" id="ARBA00001968"/>
    </source>
</evidence>
<reference evidence="9 10" key="1">
    <citation type="journal article" date="2024" name="BMC Genomics">
        <title>De novo assembly and annotation of Popillia japonica's genome with initial clues to its potential as an invasive pest.</title>
        <authorList>
            <person name="Cucini C."/>
            <person name="Boschi S."/>
            <person name="Funari R."/>
            <person name="Cardaioli E."/>
            <person name="Iannotti N."/>
            <person name="Marturano G."/>
            <person name="Paoli F."/>
            <person name="Bruttini M."/>
            <person name="Carapelli A."/>
            <person name="Frati F."/>
            <person name="Nardi F."/>
        </authorList>
    </citation>
    <scope>NUCLEOTIDE SEQUENCE [LARGE SCALE GENOMIC DNA]</scope>
    <source>
        <strain evidence="9">DMR45628</strain>
    </source>
</reference>
<dbReference type="PANTHER" id="PTHR22930:SF85">
    <property type="entry name" value="GH03217P-RELATED"/>
    <property type="match status" value="1"/>
</dbReference>
<comment type="subcellular location">
    <subcellularLocation>
        <location evidence="2">Nucleus</location>
    </subcellularLocation>
</comment>
<evidence type="ECO:0000313" key="9">
    <source>
        <dbReference type="EMBL" id="KAK9711372.1"/>
    </source>
</evidence>
<evidence type="ECO:0000256" key="5">
    <source>
        <dbReference type="ARBA" id="ARBA00022723"/>
    </source>
</evidence>
<keyword evidence="6" id="KW-0378">Hydrolase</keyword>
<comment type="caution">
    <text evidence="9">The sequence shown here is derived from an EMBL/GenBank/DDBJ whole genome shotgun (WGS) entry which is preliminary data.</text>
</comment>
<dbReference type="GO" id="GO:0046872">
    <property type="term" value="F:metal ion binding"/>
    <property type="evidence" value="ECO:0007669"/>
    <property type="project" value="UniProtKB-KW"/>
</dbReference>
<gene>
    <name evidence="9" type="ORF">QE152_g25513</name>
</gene>
<dbReference type="Proteomes" id="UP001458880">
    <property type="component" value="Unassembled WGS sequence"/>
</dbReference>
<proteinExistence type="inferred from homology"/>
<evidence type="ECO:0000259" key="8">
    <source>
        <dbReference type="Pfam" id="PF13359"/>
    </source>
</evidence>
<dbReference type="GO" id="GO:0016787">
    <property type="term" value="F:hydrolase activity"/>
    <property type="evidence" value="ECO:0007669"/>
    <property type="project" value="UniProtKB-KW"/>
</dbReference>
<dbReference type="GO" id="GO:0004519">
    <property type="term" value="F:endonuclease activity"/>
    <property type="evidence" value="ECO:0007669"/>
    <property type="project" value="UniProtKB-KW"/>
</dbReference>